<dbReference type="GeneID" id="20637937"/>
<dbReference type="KEGG" id="psoj:PHYSODRAFT_249540"/>
<dbReference type="OMA" id="IWASAGH"/>
<evidence type="ECO:0000313" key="3">
    <source>
        <dbReference type="EMBL" id="EGZ22438.1"/>
    </source>
</evidence>
<evidence type="ECO:0000313" key="4">
    <source>
        <dbReference type="Proteomes" id="UP000002640"/>
    </source>
</evidence>
<organism evidence="3 4">
    <name type="scientific">Phytophthora sojae (strain P6497)</name>
    <name type="common">Soybean stem and root rot agent</name>
    <name type="synonym">Phytophthora megasperma f. sp. glycines</name>
    <dbReference type="NCBI Taxonomy" id="1094619"/>
    <lineage>
        <taxon>Eukaryota</taxon>
        <taxon>Sar</taxon>
        <taxon>Stramenopiles</taxon>
        <taxon>Oomycota</taxon>
        <taxon>Peronosporomycetes</taxon>
        <taxon>Peronosporales</taxon>
        <taxon>Peronosporaceae</taxon>
        <taxon>Phytophthora</taxon>
    </lineage>
</organism>
<name>G4Z754_PHYSP</name>
<accession>G4Z754</accession>
<feature type="chain" id="PRO_5003471925" evidence="2">
    <location>
        <begin position="23"/>
        <end position="560"/>
    </location>
</feature>
<proteinExistence type="predicted"/>
<reference evidence="3 4" key="1">
    <citation type="journal article" date="2006" name="Science">
        <title>Phytophthora genome sequences uncover evolutionary origins and mechanisms of pathogenesis.</title>
        <authorList>
            <person name="Tyler B.M."/>
            <person name="Tripathy S."/>
            <person name="Zhang X."/>
            <person name="Dehal P."/>
            <person name="Jiang R.H."/>
            <person name="Aerts A."/>
            <person name="Arredondo F.D."/>
            <person name="Baxter L."/>
            <person name="Bensasson D."/>
            <person name="Beynon J.L."/>
            <person name="Chapman J."/>
            <person name="Damasceno C.M."/>
            <person name="Dorrance A.E."/>
            <person name="Dou D."/>
            <person name="Dickerman A.W."/>
            <person name="Dubchak I.L."/>
            <person name="Garbelotto M."/>
            <person name="Gijzen M."/>
            <person name="Gordon S.G."/>
            <person name="Govers F."/>
            <person name="Grunwald N.J."/>
            <person name="Huang W."/>
            <person name="Ivors K.L."/>
            <person name="Jones R.W."/>
            <person name="Kamoun S."/>
            <person name="Krampis K."/>
            <person name="Lamour K.H."/>
            <person name="Lee M.K."/>
            <person name="McDonald W.H."/>
            <person name="Medina M."/>
            <person name="Meijer H.J."/>
            <person name="Nordberg E.K."/>
            <person name="Maclean D.J."/>
            <person name="Ospina-Giraldo M.D."/>
            <person name="Morris P.F."/>
            <person name="Phuntumart V."/>
            <person name="Putnam N.H."/>
            <person name="Rash S."/>
            <person name="Rose J.K."/>
            <person name="Sakihama Y."/>
            <person name="Salamov A.A."/>
            <person name="Savidor A."/>
            <person name="Scheuring C.F."/>
            <person name="Smith B.M."/>
            <person name="Sobral B.W."/>
            <person name="Terry A."/>
            <person name="Torto-Alalibo T.A."/>
            <person name="Win J."/>
            <person name="Xu Z."/>
            <person name="Zhang H."/>
            <person name="Grigoriev I.V."/>
            <person name="Rokhsar D.S."/>
            <person name="Boore J.L."/>
        </authorList>
    </citation>
    <scope>NUCLEOTIDE SEQUENCE [LARGE SCALE GENOMIC DNA]</scope>
    <source>
        <strain evidence="3 4">P6497</strain>
    </source>
</reference>
<protein>
    <submittedName>
        <fullName evidence="3">Uncharacterized protein</fullName>
    </submittedName>
</protein>
<feature type="signal peptide" evidence="2">
    <location>
        <begin position="1"/>
        <end position="22"/>
    </location>
</feature>
<gene>
    <name evidence="3" type="ORF">PHYSODRAFT_249540</name>
</gene>
<dbReference type="AlphaFoldDB" id="G4Z754"/>
<evidence type="ECO:0000256" key="1">
    <source>
        <dbReference type="SAM" id="MobiDB-lite"/>
    </source>
</evidence>
<dbReference type="EMBL" id="JH159153">
    <property type="protein sequence ID" value="EGZ22438.1"/>
    <property type="molecule type" value="Genomic_DNA"/>
</dbReference>
<sequence length="560" mass="60225">MIRSRETLVLLLLAATLVGSAASTSTTEAPTNTQVSSSTGKSTRSSGSASLDFIDSTSLSLSYTLAKASEATSTITSTYRNWVGARSVSADSACYREAHIMDVCPSNFDRNAATNTCWTECPIDYPVECGMECIRQNDDCTLEIVNKVAAVANTALSIASVGVSKNLWQIAKGVKTAIDCANLMIGIVRAIIRYVRNIKTSNPQTSHDKILALLYQTNNVVTDLPIAIYACMGLNVPTSLDIWASAGHVRVDPAQRHRLRRRDRVELGQVQGFPHSANFTEATNAINDTEIATLSDALKSNSTCGFDLKSLTDRTWMTVAQFRADNPDITEDELRLKVEESQLVSDIGIVTNNCMEQLIQESDETTAYTTRDTIRKAFSGIINDLVSTGKSDNGSSETAKEFTYKAFDKAFTSIAVTGFDLTGISGMLAEYLQTICGPTRFIGEVDDGTDTATLGLNTIQDAFNGSSSSWTRVGDGQVIIHFSSSDTKERDKIDEVAVAAGGTATWVSNTTALGGKTLYLDRWRPGLFGLPGTGGGSLLLWVPKASQGGHLELQAKLNVS</sequence>
<dbReference type="InParanoid" id="G4Z754"/>
<dbReference type="Proteomes" id="UP000002640">
    <property type="component" value="Unassembled WGS sequence"/>
</dbReference>
<dbReference type="RefSeq" id="XP_009525155.1">
    <property type="nucleotide sequence ID" value="XM_009526860.1"/>
</dbReference>
<keyword evidence="2" id="KW-0732">Signal</keyword>
<evidence type="ECO:0000256" key="2">
    <source>
        <dbReference type="SAM" id="SignalP"/>
    </source>
</evidence>
<keyword evidence="4" id="KW-1185">Reference proteome</keyword>
<feature type="region of interest" description="Disordered" evidence="1">
    <location>
        <begin position="24"/>
        <end position="49"/>
    </location>
</feature>